<comment type="caution">
    <text evidence="4">The sequence shown here is derived from an EMBL/GenBank/DDBJ whole genome shotgun (WGS) entry which is preliminary data.</text>
</comment>
<feature type="region of interest" description="Disordered" evidence="2">
    <location>
        <begin position="502"/>
        <end position="526"/>
    </location>
</feature>
<sequence length="615" mass="67485">MAKINIGDLPIELLLDDILPFLPVADLLHLTCCSKLFSVLCSDDTLWKHKLSEDYNFSGEGTARTSGWKFIYRGLFKPRGELYLSSFGGQWQTWPSSQLKISGTSVPHAVISQRRSHYLTVQRRSFHALDSEGKLHVWGTLNGTWGPYTADSQGFASPAKQAKVPHCLKLPSAVRSVSCGRLHSSCLDSKNKIWTFTAWGRPFYLTSPILADPEYMPKQIECGWTFSSMLTKSGDVFVWWPFNGAMGEAVERKMQDMDSQDDMRAYATDELEIPCIAWGMDIMPARLTPIPALPELTSTGKIQESKPVALIQIAAFDNHIVGLTNYGHVLKYGALHDQTGPPHGRWEYVSKILLEAPAWEVSAINGSTQLPQFSEQEKILQHPVFSDPNNGDKLKPPGRIQITHLSANFDHFIAYSTGDSSVVLLGNTETTPDSPAKIIPELQNRSIISVVIGDYHNAALTVNGKLLTWGQYSNGALGLGDPLSLEPGTPGGFATPRDRTIAEQNRRAEPPAVSVPTEVRFDHKSKKPRERFCVSVTAAGWHTGALVIDLDNEDEDDEEEVGEAPPPRLNSDPSSSPVIPLPGIFRIGHAGRGGMGRGIGGGIWRGRRNAGGDTS</sequence>
<dbReference type="PANTHER" id="PTHR45982">
    <property type="entry name" value="REGULATOR OF CHROMOSOME CONDENSATION"/>
    <property type="match status" value="1"/>
</dbReference>
<dbReference type="AlphaFoldDB" id="A0A8H4VKL0"/>
<dbReference type="InterPro" id="IPR001810">
    <property type="entry name" value="F-box_dom"/>
</dbReference>
<name>A0A8H4VKL0_9AGAR</name>
<organism evidence="4 5">
    <name type="scientific">Agrocybe pediades</name>
    <dbReference type="NCBI Taxonomy" id="84607"/>
    <lineage>
        <taxon>Eukaryota</taxon>
        <taxon>Fungi</taxon>
        <taxon>Dikarya</taxon>
        <taxon>Basidiomycota</taxon>
        <taxon>Agaricomycotina</taxon>
        <taxon>Agaricomycetes</taxon>
        <taxon>Agaricomycetidae</taxon>
        <taxon>Agaricales</taxon>
        <taxon>Agaricineae</taxon>
        <taxon>Strophariaceae</taxon>
        <taxon>Agrocybe</taxon>
    </lineage>
</organism>
<protein>
    <recommendedName>
        <fullName evidence="3">F-box domain-containing protein</fullName>
    </recommendedName>
</protein>
<feature type="compositionally biased region" description="Acidic residues" evidence="2">
    <location>
        <begin position="553"/>
        <end position="562"/>
    </location>
</feature>
<dbReference type="GO" id="GO:0005737">
    <property type="term" value="C:cytoplasm"/>
    <property type="evidence" value="ECO:0007669"/>
    <property type="project" value="TreeGrafter"/>
</dbReference>
<dbReference type="Pfam" id="PF13540">
    <property type="entry name" value="RCC1_2"/>
    <property type="match status" value="1"/>
</dbReference>
<accession>A0A8H4VKL0</accession>
<dbReference type="InterPro" id="IPR051553">
    <property type="entry name" value="Ran_GTPase-activating"/>
</dbReference>
<gene>
    <name evidence="4" type="ORF">D9613_006938</name>
</gene>
<dbReference type="EMBL" id="JAACJL010000058">
    <property type="protein sequence ID" value="KAF4611294.1"/>
    <property type="molecule type" value="Genomic_DNA"/>
</dbReference>
<dbReference type="PANTHER" id="PTHR45982:SF3">
    <property type="entry name" value="F-BOX PROTEIN POF9"/>
    <property type="match status" value="1"/>
</dbReference>
<proteinExistence type="predicted"/>
<feature type="repeat" description="RCC1" evidence="1">
    <location>
        <begin position="464"/>
        <end position="549"/>
    </location>
</feature>
<dbReference type="InterPro" id="IPR000408">
    <property type="entry name" value="Reg_chr_condens"/>
</dbReference>
<dbReference type="PROSITE" id="PS50012">
    <property type="entry name" value="RCC1_3"/>
    <property type="match status" value="1"/>
</dbReference>
<dbReference type="SUPFAM" id="SSF81383">
    <property type="entry name" value="F-box domain"/>
    <property type="match status" value="1"/>
</dbReference>
<feature type="region of interest" description="Disordered" evidence="2">
    <location>
        <begin position="553"/>
        <end position="581"/>
    </location>
</feature>
<dbReference type="InterPro" id="IPR009091">
    <property type="entry name" value="RCC1/BLIP-II"/>
</dbReference>
<evidence type="ECO:0000259" key="3">
    <source>
        <dbReference type="Pfam" id="PF12937"/>
    </source>
</evidence>
<keyword evidence="5" id="KW-1185">Reference proteome</keyword>
<dbReference type="GO" id="GO:0005085">
    <property type="term" value="F:guanyl-nucleotide exchange factor activity"/>
    <property type="evidence" value="ECO:0007669"/>
    <property type="project" value="TreeGrafter"/>
</dbReference>
<evidence type="ECO:0000313" key="4">
    <source>
        <dbReference type="EMBL" id="KAF4611294.1"/>
    </source>
</evidence>
<dbReference type="Pfam" id="PF12937">
    <property type="entry name" value="F-box-like"/>
    <property type="match status" value="1"/>
</dbReference>
<feature type="domain" description="F-box" evidence="3">
    <location>
        <begin position="6"/>
        <end position="49"/>
    </location>
</feature>
<dbReference type="Proteomes" id="UP000521872">
    <property type="component" value="Unassembled WGS sequence"/>
</dbReference>
<dbReference type="SUPFAM" id="SSF50985">
    <property type="entry name" value="RCC1/BLIP-II"/>
    <property type="match status" value="1"/>
</dbReference>
<evidence type="ECO:0000256" key="1">
    <source>
        <dbReference type="PROSITE-ProRule" id="PRU00235"/>
    </source>
</evidence>
<dbReference type="InterPro" id="IPR036047">
    <property type="entry name" value="F-box-like_dom_sf"/>
</dbReference>
<dbReference type="Gene3D" id="1.20.1280.50">
    <property type="match status" value="1"/>
</dbReference>
<reference evidence="4 5" key="1">
    <citation type="submission" date="2019-12" db="EMBL/GenBank/DDBJ databases">
        <authorList>
            <person name="Floudas D."/>
            <person name="Bentzer J."/>
            <person name="Ahren D."/>
            <person name="Johansson T."/>
            <person name="Persson P."/>
            <person name="Tunlid A."/>
        </authorList>
    </citation>
    <scope>NUCLEOTIDE SEQUENCE [LARGE SCALE GENOMIC DNA]</scope>
    <source>
        <strain evidence="4 5">CBS 102.39</strain>
    </source>
</reference>
<evidence type="ECO:0000313" key="5">
    <source>
        <dbReference type="Proteomes" id="UP000521872"/>
    </source>
</evidence>
<evidence type="ECO:0000256" key="2">
    <source>
        <dbReference type="SAM" id="MobiDB-lite"/>
    </source>
</evidence>
<dbReference type="Gene3D" id="2.130.10.30">
    <property type="entry name" value="Regulator of chromosome condensation 1/beta-lactamase-inhibitor protein II"/>
    <property type="match status" value="2"/>
</dbReference>